<name>A0A8T1WRS9_9STRA</name>
<gene>
    <name evidence="2" type="ORF">PHYBOEH_002750</name>
</gene>
<feature type="region of interest" description="Disordered" evidence="1">
    <location>
        <begin position="417"/>
        <end position="458"/>
    </location>
</feature>
<evidence type="ECO:0000313" key="3">
    <source>
        <dbReference type="Proteomes" id="UP000693981"/>
    </source>
</evidence>
<comment type="caution">
    <text evidence="2">The sequence shown here is derived from an EMBL/GenBank/DDBJ whole genome shotgun (WGS) entry which is preliminary data.</text>
</comment>
<dbReference type="InterPro" id="IPR013813">
    <property type="entry name" value="Endoribo_LPSP/chorism_mut-like"/>
</dbReference>
<dbReference type="Proteomes" id="UP000693981">
    <property type="component" value="Unassembled WGS sequence"/>
</dbReference>
<evidence type="ECO:0000313" key="2">
    <source>
        <dbReference type="EMBL" id="KAG7396146.1"/>
    </source>
</evidence>
<protein>
    <submittedName>
        <fullName evidence="2">Uncharacterized protein</fullName>
    </submittedName>
</protein>
<feature type="compositionally biased region" description="Polar residues" evidence="1">
    <location>
        <begin position="278"/>
        <end position="287"/>
    </location>
</feature>
<dbReference type="OrthoDB" id="128324at2759"/>
<dbReference type="EMBL" id="JAGDFL010000170">
    <property type="protein sequence ID" value="KAG7396146.1"/>
    <property type="molecule type" value="Genomic_DNA"/>
</dbReference>
<feature type="region of interest" description="Disordered" evidence="1">
    <location>
        <begin position="601"/>
        <end position="644"/>
    </location>
</feature>
<accession>A0A8T1WRS9</accession>
<feature type="compositionally biased region" description="Basic and acidic residues" evidence="1">
    <location>
        <begin position="439"/>
        <end position="448"/>
    </location>
</feature>
<feature type="region of interest" description="Disordered" evidence="1">
    <location>
        <begin position="664"/>
        <end position="694"/>
    </location>
</feature>
<reference evidence="2" key="1">
    <citation type="submission" date="2021-02" db="EMBL/GenBank/DDBJ databases">
        <authorList>
            <person name="Palmer J.M."/>
        </authorList>
    </citation>
    <scope>NUCLEOTIDE SEQUENCE</scope>
    <source>
        <strain evidence="2">SCRP23</strain>
    </source>
</reference>
<feature type="region of interest" description="Disordered" evidence="1">
    <location>
        <begin position="768"/>
        <end position="793"/>
    </location>
</feature>
<evidence type="ECO:0000256" key="1">
    <source>
        <dbReference type="SAM" id="MobiDB-lite"/>
    </source>
</evidence>
<dbReference type="PANTHER" id="PTHR43760">
    <property type="entry name" value="ENDORIBONUCLEASE-RELATED"/>
    <property type="match status" value="1"/>
</dbReference>
<proteinExistence type="predicted"/>
<feature type="compositionally biased region" description="Basic residues" evidence="1">
    <location>
        <begin position="784"/>
        <end position="793"/>
    </location>
</feature>
<feature type="region of interest" description="Disordered" evidence="1">
    <location>
        <begin position="317"/>
        <end position="350"/>
    </location>
</feature>
<dbReference type="PANTHER" id="PTHR43760:SF1">
    <property type="entry name" value="ENDORIBONUCLEASE L-PSP_CHORISMATE MUTASE-LIKE DOMAIN-CONTAINING PROTEIN"/>
    <property type="match status" value="1"/>
</dbReference>
<sequence>MSTGNVRGNTGQQSSDPPFVAVFTSLLEFTAHQLGSKNGICLRMNRMSLRTFAAEKYATPFSITITASLLQATSSAGGAGAAAAVSNAVEAESTFIVREEQSSEPREVADGHTFVFIVKSGEKLQEHGVTLPPQWFTSLNAASEKKTIVIESSSTDPVLTASDDKVESRPENFHIFIFTIHGLTIELSCSATTPVQEDYAQEENDTAPQLFIDTRKSESFKAGPATVYVEDGETIEFAKSFSGKPATSADLLRELLLHQKKRQLETSVEPPPDFLAGTSVSVSKPTTTAETLRAKILQSRQLERRARLQQLESDLQCKLNRTRQKSTSDAQRPESADTNAVTPHSPKSELESKVSVLATFFHEMAMHQPRRDELHTCVEEAEAEDVAEQQLLKHFGDMFDLDEDLQNTLDEEKWSTNTAKVTRRKASISTNLPKPMPDNTRRSGKQADSDEPQWTSEDYESTAQYIEQLMLDVANDEVQQQQQQTLADIERKNAVMEQLIDSWGYMQHRTATPASNQRLHELEQKRRNQWMQSERVKEYDTAASARRGDKSERAAIIFSKQRFLVQEQSIPSSAVWVVPTPPSNQTSSLASGALAAAGLITPSRPESPHLDGQAESSVKIRPRRPTQQAVIVTPPPPEERESDVTALRSAAILRARVRRIRSAHSHQKVSVTASQHSRRVTSAAISPKNAMKSENSRSVKKSVVLEIPASLLNHATQSLVYEISVDNQTSDTFLLDDDVPEDNDEVASLNISPLESAVLGTCKILGNPAAAGDEDDESNNIKGAARKKRKKKKRCAPLNVVRFRRSLMELASLPSKLQAAADDERMQNERLEELNSASFVFPSRSIKPKPNLRPQVDP</sequence>
<organism evidence="2 3">
    <name type="scientific">Phytophthora boehmeriae</name>
    <dbReference type="NCBI Taxonomy" id="109152"/>
    <lineage>
        <taxon>Eukaryota</taxon>
        <taxon>Sar</taxon>
        <taxon>Stramenopiles</taxon>
        <taxon>Oomycota</taxon>
        <taxon>Peronosporomycetes</taxon>
        <taxon>Peronosporales</taxon>
        <taxon>Peronosporaceae</taxon>
        <taxon>Phytophthora</taxon>
    </lineage>
</organism>
<dbReference type="AlphaFoldDB" id="A0A8T1WRS9"/>
<feature type="compositionally biased region" description="Polar residues" evidence="1">
    <location>
        <begin position="325"/>
        <end position="342"/>
    </location>
</feature>
<feature type="region of interest" description="Disordered" evidence="1">
    <location>
        <begin position="264"/>
        <end position="287"/>
    </location>
</feature>
<keyword evidence="3" id="KW-1185">Reference proteome</keyword>